<organism evidence="1 2">
    <name type="scientific">Anisodus tanguticus</name>
    <dbReference type="NCBI Taxonomy" id="243964"/>
    <lineage>
        <taxon>Eukaryota</taxon>
        <taxon>Viridiplantae</taxon>
        <taxon>Streptophyta</taxon>
        <taxon>Embryophyta</taxon>
        <taxon>Tracheophyta</taxon>
        <taxon>Spermatophyta</taxon>
        <taxon>Magnoliopsida</taxon>
        <taxon>eudicotyledons</taxon>
        <taxon>Gunneridae</taxon>
        <taxon>Pentapetalae</taxon>
        <taxon>asterids</taxon>
        <taxon>lamiids</taxon>
        <taxon>Solanales</taxon>
        <taxon>Solanaceae</taxon>
        <taxon>Solanoideae</taxon>
        <taxon>Hyoscyameae</taxon>
        <taxon>Anisodus</taxon>
    </lineage>
</organism>
<proteinExistence type="predicted"/>
<comment type="caution">
    <text evidence="1">The sequence shown here is derived from an EMBL/GenBank/DDBJ whole genome shotgun (WGS) entry which is preliminary data.</text>
</comment>
<dbReference type="AlphaFoldDB" id="A0AAE1VUV0"/>
<dbReference type="EMBL" id="JAVYJV010000003">
    <property type="protein sequence ID" value="KAK4374559.1"/>
    <property type="molecule type" value="Genomic_DNA"/>
</dbReference>
<accession>A0AAE1VUV0</accession>
<reference evidence="1" key="1">
    <citation type="submission" date="2023-12" db="EMBL/GenBank/DDBJ databases">
        <title>Genome assembly of Anisodus tanguticus.</title>
        <authorList>
            <person name="Wang Y.-J."/>
        </authorList>
    </citation>
    <scope>NUCLEOTIDE SEQUENCE</scope>
    <source>
        <strain evidence="1">KB-2021</strain>
        <tissue evidence="1">Leaf</tissue>
    </source>
</reference>
<name>A0AAE1VUV0_9SOLA</name>
<keyword evidence="2" id="KW-1185">Reference proteome</keyword>
<gene>
    <name evidence="1" type="ORF">RND71_005236</name>
</gene>
<dbReference type="Proteomes" id="UP001291623">
    <property type="component" value="Unassembled WGS sequence"/>
</dbReference>
<sequence>MIGRLNEPIENEKKVGINGLRTFFGSSGFGWIFERKMRIFSWWKFHTNVISFHSGQCVNSGAFAIESGNGDDRNSLQSSGMECCERRKSQLGIITSHCLKRKIMFHCSYIHFLLNYHKGFLRIPTTSFGITGRPEVIGPVLQHYYQCVQGKGWKMVLETNHQKQNNKLYISVINNWEVGIKETVFIKPKLAKIDHLYLRGDFAPKLDADLLDYLPNRRQCFGVSNHTTSSLQDLLQRDHSVYIKELDPEIILDKISVTTGVGNKFGICMKRLWTSVIIGNYDINYMKLSGLR</sequence>
<protein>
    <submittedName>
        <fullName evidence="1">Uncharacterized protein</fullName>
    </submittedName>
</protein>
<evidence type="ECO:0000313" key="1">
    <source>
        <dbReference type="EMBL" id="KAK4374559.1"/>
    </source>
</evidence>
<evidence type="ECO:0000313" key="2">
    <source>
        <dbReference type="Proteomes" id="UP001291623"/>
    </source>
</evidence>